<dbReference type="InterPro" id="IPR018673">
    <property type="entry name" value="DUF2141"/>
</dbReference>
<name>A0A918IRJ8_9FLAO</name>
<dbReference type="Proteomes" id="UP000634668">
    <property type="component" value="Unassembled WGS sequence"/>
</dbReference>
<dbReference type="Pfam" id="PF09912">
    <property type="entry name" value="DUF2141"/>
    <property type="match status" value="1"/>
</dbReference>
<organism evidence="1 2">
    <name type="scientific">Arenibacter certesii</name>
    <dbReference type="NCBI Taxonomy" id="228955"/>
    <lineage>
        <taxon>Bacteria</taxon>
        <taxon>Pseudomonadati</taxon>
        <taxon>Bacteroidota</taxon>
        <taxon>Flavobacteriia</taxon>
        <taxon>Flavobacteriales</taxon>
        <taxon>Flavobacteriaceae</taxon>
        <taxon>Arenibacter</taxon>
    </lineage>
</organism>
<proteinExistence type="predicted"/>
<evidence type="ECO:0000313" key="1">
    <source>
        <dbReference type="EMBL" id="GGW28809.1"/>
    </source>
</evidence>
<reference evidence="1" key="2">
    <citation type="submission" date="2020-09" db="EMBL/GenBank/DDBJ databases">
        <authorList>
            <person name="Sun Q."/>
            <person name="Kim S."/>
        </authorList>
    </citation>
    <scope>NUCLEOTIDE SEQUENCE</scope>
    <source>
        <strain evidence="1">KCTC 12113</strain>
    </source>
</reference>
<comment type="caution">
    <text evidence="1">The sequence shown here is derived from an EMBL/GenBank/DDBJ whole genome shotgun (WGS) entry which is preliminary data.</text>
</comment>
<gene>
    <name evidence="1" type="ORF">GCM10007383_12770</name>
</gene>
<dbReference type="EMBL" id="BMWP01000006">
    <property type="protein sequence ID" value="GGW28809.1"/>
    <property type="molecule type" value="Genomic_DNA"/>
</dbReference>
<evidence type="ECO:0008006" key="3">
    <source>
        <dbReference type="Google" id="ProtNLM"/>
    </source>
</evidence>
<keyword evidence="2" id="KW-1185">Reference proteome</keyword>
<reference evidence="1" key="1">
    <citation type="journal article" date="2014" name="Int. J. Syst. Evol. Microbiol.">
        <title>Complete genome sequence of Corynebacterium casei LMG S-19264T (=DSM 44701T), isolated from a smear-ripened cheese.</title>
        <authorList>
            <consortium name="US DOE Joint Genome Institute (JGI-PGF)"/>
            <person name="Walter F."/>
            <person name="Albersmeier A."/>
            <person name="Kalinowski J."/>
            <person name="Ruckert C."/>
        </authorList>
    </citation>
    <scope>NUCLEOTIDE SEQUENCE</scope>
    <source>
        <strain evidence="1">KCTC 12113</strain>
    </source>
</reference>
<protein>
    <recommendedName>
        <fullName evidence="3">DUF2141 domain-containing protein</fullName>
    </recommendedName>
</protein>
<evidence type="ECO:0000313" key="2">
    <source>
        <dbReference type="Proteomes" id="UP000634668"/>
    </source>
</evidence>
<sequence>MSQINLSVEVKGVPSNKGKISVALYTEAENFLKFDKVFRSNSVVAKENTTTVLIDDLPSGNYALAVFHDENGNDELDVNWLGIPKEKVAFSNAKMKLFGPPSYKDCVVFVSRDTILEVWVN</sequence>
<dbReference type="AlphaFoldDB" id="A0A918IRJ8"/>
<accession>A0A918IRJ8</accession>